<dbReference type="Proteomes" id="UP000441208">
    <property type="component" value="Unassembled WGS sequence"/>
</dbReference>
<evidence type="ECO:0000313" key="7">
    <source>
        <dbReference type="EMBL" id="KAE9092117.1"/>
    </source>
</evidence>
<dbReference type="GO" id="GO:0030174">
    <property type="term" value="P:regulation of DNA-templated DNA replication initiation"/>
    <property type="evidence" value="ECO:0007669"/>
    <property type="project" value="InterPro"/>
</dbReference>
<dbReference type="EMBL" id="QXFW01000101">
    <property type="protein sequence ID" value="KAE9025224.1"/>
    <property type="molecule type" value="Genomic_DNA"/>
</dbReference>
<dbReference type="Proteomes" id="UP000460718">
    <property type="component" value="Unassembled WGS sequence"/>
</dbReference>
<dbReference type="EMBL" id="QXGB01002748">
    <property type="protein sequence ID" value="KAE9175334.1"/>
    <property type="molecule type" value="Genomic_DNA"/>
</dbReference>
<dbReference type="EMBL" id="QXFZ01000181">
    <property type="protein sequence ID" value="KAE9128467.1"/>
    <property type="molecule type" value="Genomic_DNA"/>
</dbReference>
<evidence type="ECO:0000313" key="8">
    <source>
        <dbReference type="EMBL" id="KAE9128467.1"/>
    </source>
</evidence>
<evidence type="ECO:0000313" key="15">
    <source>
        <dbReference type="Proteomes" id="UP000437068"/>
    </source>
</evidence>
<evidence type="ECO:0000313" key="19">
    <source>
        <dbReference type="Proteomes" id="UP000460718"/>
    </source>
</evidence>
<dbReference type="Pfam" id="PF08839">
    <property type="entry name" value="CDT1"/>
    <property type="match status" value="1"/>
</dbReference>
<dbReference type="InterPro" id="IPR045173">
    <property type="entry name" value="Cdt1"/>
</dbReference>
<dbReference type="InterPro" id="IPR036390">
    <property type="entry name" value="WH_DNA-bd_sf"/>
</dbReference>
<evidence type="ECO:0000313" key="6">
    <source>
        <dbReference type="EMBL" id="KAE9025224.1"/>
    </source>
</evidence>
<evidence type="ECO:0000313" key="18">
    <source>
        <dbReference type="Proteomes" id="UP000441208"/>
    </source>
</evidence>
<evidence type="ECO:0000313" key="9">
    <source>
        <dbReference type="EMBL" id="KAE9175334.1"/>
    </source>
</evidence>
<name>A0A6A3FSS9_9STRA</name>
<keyword evidence="14" id="KW-1185">Reference proteome</keyword>
<feature type="domain" description="CDT1 Geminin-binding" evidence="4">
    <location>
        <begin position="29"/>
        <end position="193"/>
    </location>
</feature>
<evidence type="ECO:0000256" key="3">
    <source>
        <dbReference type="SAM" id="MobiDB-lite"/>
    </source>
</evidence>
<gene>
    <name evidence="11" type="ORF">PF001_g24761</name>
    <name evidence="10" type="ORF">PF002_g26283</name>
    <name evidence="9" type="ORF">PF005_g25442</name>
    <name evidence="7" type="ORF">PF006_g24771</name>
    <name evidence="8" type="ORF">PF007_g5263</name>
    <name evidence="12" type="ORF">PF008_g25085</name>
    <name evidence="5" type="ORF">PF009_g5577</name>
    <name evidence="6" type="ORF">PF011_g3115</name>
</gene>
<dbReference type="Gene3D" id="1.10.10.1420">
    <property type="entry name" value="DNA replication factor Cdt1, C-terminal WH domain"/>
    <property type="match status" value="1"/>
</dbReference>
<evidence type="ECO:0000313" key="10">
    <source>
        <dbReference type="EMBL" id="KAE9184992.1"/>
    </source>
</evidence>
<reference evidence="13 14" key="1">
    <citation type="submission" date="2018-08" db="EMBL/GenBank/DDBJ databases">
        <title>Genomic investigation of the strawberry pathogen Phytophthora fragariae indicates pathogenicity is determined by transcriptional variation in three key races.</title>
        <authorList>
            <person name="Adams T.M."/>
            <person name="Armitage A.D."/>
            <person name="Sobczyk M.K."/>
            <person name="Bates H.J."/>
            <person name="Dunwell J.M."/>
            <person name="Nellist C.F."/>
            <person name="Harrison R.J."/>
        </authorList>
    </citation>
    <scope>NUCLEOTIDE SEQUENCE [LARGE SCALE GENOMIC DNA]</scope>
    <source>
        <strain evidence="11 15">A4</strain>
        <strain evidence="10 16">BC-1</strain>
        <strain evidence="9 14">NOV-27</strain>
        <strain evidence="7 17">NOV-5</strain>
        <strain evidence="8 18">NOV-71</strain>
        <strain evidence="12 20">NOV-77</strain>
        <strain evidence="5 13">NOV-9</strain>
        <strain evidence="6 19">SCRP245</strain>
    </source>
</reference>
<dbReference type="EMBL" id="QXGF01000189">
    <property type="protein sequence ID" value="KAE8944738.1"/>
    <property type="molecule type" value="Genomic_DNA"/>
</dbReference>
<dbReference type="SMART" id="SM01075">
    <property type="entry name" value="CDT1"/>
    <property type="match status" value="1"/>
</dbReference>
<keyword evidence="2" id="KW-0131">Cell cycle</keyword>
<evidence type="ECO:0000313" key="13">
    <source>
        <dbReference type="Proteomes" id="UP000429523"/>
    </source>
</evidence>
<dbReference type="OrthoDB" id="341730at2759"/>
<accession>A0A6A3FSS9</accession>
<dbReference type="InterPro" id="IPR014939">
    <property type="entry name" value="CDT1_Gemini-bd-like"/>
</dbReference>
<dbReference type="Proteomes" id="UP000440367">
    <property type="component" value="Unassembled WGS sequence"/>
</dbReference>
<dbReference type="Proteomes" id="UP000437068">
    <property type="component" value="Unassembled WGS sequence"/>
</dbReference>
<dbReference type="PANTHER" id="PTHR28637:SF1">
    <property type="entry name" value="DNA REPLICATION FACTOR CDT1"/>
    <property type="match status" value="1"/>
</dbReference>
<comment type="similarity">
    <text evidence="1">Belongs to the Cdt1 family.</text>
</comment>
<feature type="region of interest" description="Disordered" evidence="3">
    <location>
        <begin position="1"/>
        <end position="26"/>
    </location>
</feature>
<dbReference type="AlphaFoldDB" id="A0A6A3FSS9"/>
<dbReference type="Proteomes" id="UP000433483">
    <property type="component" value="Unassembled WGS sequence"/>
</dbReference>
<dbReference type="EMBL" id="QXGD01002720">
    <property type="protein sequence ID" value="KAE9184992.1"/>
    <property type="molecule type" value="Genomic_DNA"/>
</dbReference>
<evidence type="ECO:0000313" key="16">
    <source>
        <dbReference type="Proteomes" id="UP000440367"/>
    </source>
</evidence>
<dbReference type="GO" id="GO:0000278">
    <property type="term" value="P:mitotic cell cycle"/>
    <property type="evidence" value="ECO:0007669"/>
    <property type="project" value="TreeGrafter"/>
</dbReference>
<dbReference type="EMBL" id="QXGE01002763">
    <property type="protein sequence ID" value="KAE9279341.1"/>
    <property type="molecule type" value="Genomic_DNA"/>
</dbReference>
<evidence type="ECO:0000259" key="4">
    <source>
        <dbReference type="SMART" id="SM01075"/>
    </source>
</evidence>
<evidence type="ECO:0000256" key="1">
    <source>
        <dbReference type="ARBA" id="ARBA00008356"/>
    </source>
</evidence>
<dbReference type="EMBL" id="QXFY01002787">
    <property type="protein sequence ID" value="KAE9292380.1"/>
    <property type="molecule type" value="Genomic_DNA"/>
</dbReference>
<dbReference type="GO" id="GO:0071163">
    <property type="term" value="P:DNA replication preinitiation complex assembly"/>
    <property type="evidence" value="ECO:0007669"/>
    <property type="project" value="InterPro"/>
</dbReference>
<dbReference type="GO" id="GO:0000076">
    <property type="term" value="P:DNA replication checkpoint signaling"/>
    <property type="evidence" value="ECO:0007669"/>
    <property type="project" value="TreeGrafter"/>
</dbReference>
<organism evidence="5 13">
    <name type="scientific">Phytophthora fragariae</name>
    <dbReference type="NCBI Taxonomy" id="53985"/>
    <lineage>
        <taxon>Eukaryota</taxon>
        <taxon>Sar</taxon>
        <taxon>Stramenopiles</taxon>
        <taxon>Oomycota</taxon>
        <taxon>Peronosporomycetes</taxon>
        <taxon>Peronosporales</taxon>
        <taxon>Peronosporaceae</taxon>
        <taxon>Phytophthora</taxon>
    </lineage>
</organism>
<dbReference type="GO" id="GO:0003677">
    <property type="term" value="F:DNA binding"/>
    <property type="evidence" value="ECO:0007669"/>
    <property type="project" value="InterPro"/>
</dbReference>
<dbReference type="Proteomes" id="UP000429523">
    <property type="component" value="Unassembled WGS sequence"/>
</dbReference>
<evidence type="ECO:0000313" key="14">
    <source>
        <dbReference type="Proteomes" id="UP000433483"/>
    </source>
</evidence>
<evidence type="ECO:0000313" key="12">
    <source>
        <dbReference type="EMBL" id="KAE9292380.1"/>
    </source>
</evidence>
<dbReference type="GO" id="GO:0070182">
    <property type="term" value="F:DNA polymerase binding"/>
    <property type="evidence" value="ECO:0007669"/>
    <property type="project" value="TreeGrafter"/>
</dbReference>
<dbReference type="PANTHER" id="PTHR28637">
    <property type="entry name" value="DNA REPLICATION FACTOR CDT1"/>
    <property type="match status" value="1"/>
</dbReference>
<dbReference type="SUPFAM" id="SSF46785">
    <property type="entry name" value="Winged helix' DNA-binding domain"/>
    <property type="match status" value="1"/>
</dbReference>
<evidence type="ECO:0000256" key="2">
    <source>
        <dbReference type="ARBA" id="ARBA00023306"/>
    </source>
</evidence>
<dbReference type="InterPro" id="IPR032054">
    <property type="entry name" value="Cdt1_C"/>
</dbReference>
<feature type="region of interest" description="Disordered" evidence="3">
    <location>
        <begin position="100"/>
        <end position="137"/>
    </location>
</feature>
<comment type="caution">
    <text evidence="5">The sequence shown here is derived from an EMBL/GenBank/DDBJ whole genome shotgun (WGS) entry which is preliminary data.</text>
</comment>
<dbReference type="Proteomes" id="UP000486351">
    <property type="component" value="Unassembled WGS sequence"/>
</dbReference>
<sequence length="365" mass="41003">MVDTDAKSTDSAASSQHRRSSRRLDKRAPPSLRLLVRLFSALEFGLGALTLYQHTPDFAAVKRAVESSCQLSFTPAHLQQILHLLPGAYALEWKKNTRTARRQAQEEGGDSLQAQRQRLKQQPPVLTLRKQQLAPPDSDCDSLEARINLFFSKVNAYLEAHVETIKKEFPDMTDDELKEALELIEIEKAPLPKVPVEIANDESPVVLLEKKESKEQKDDATGAKDKEKLEEALAKPVPTDLKTLPEWLISKVRKQELGRKDVAENSAKALKKRLLSTLPQLSDQLQSLVMVTRKSIFPKAEVLRRLAARAPIKGKIEEQLYMLESLVPEWLTVVIDDGKEYIKLSTGCKYNTVKASLRRAISVAA</sequence>
<dbReference type="GO" id="GO:0005634">
    <property type="term" value="C:nucleus"/>
    <property type="evidence" value="ECO:0007669"/>
    <property type="project" value="TreeGrafter"/>
</dbReference>
<evidence type="ECO:0000313" key="20">
    <source>
        <dbReference type="Proteomes" id="UP000486351"/>
    </source>
</evidence>
<dbReference type="EMBL" id="QXGA01002786">
    <property type="protein sequence ID" value="KAE9092117.1"/>
    <property type="molecule type" value="Genomic_DNA"/>
</dbReference>
<evidence type="ECO:0000313" key="5">
    <source>
        <dbReference type="EMBL" id="KAE8944738.1"/>
    </source>
</evidence>
<protein>
    <recommendedName>
        <fullName evidence="4">CDT1 Geminin-binding domain-containing protein</fullName>
    </recommendedName>
</protein>
<evidence type="ECO:0000313" key="11">
    <source>
        <dbReference type="EMBL" id="KAE9279341.1"/>
    </source>
</evidence>
<evidence type="ECO:0000313" key="17">
    <source>
        <dbReference type="Proteomes" id="UP000440732"/>
    </source>
</evidence>
<dbReference type="Pfam" id="PF16679">
    <property type="entry name" value="CDT1_C"/>
    <property type="match status" value="1"/>
</dbReference>
<dbReference type="InterPro" id="IPR038090">
    <property type="entry name" value="Cdt1_C_WH_dom_sf"/>
</dbReference>
<dbReference type="Proteomes" id="UP000440732">
    <property type="component" value="Unassembled WGS sequence"/>
</dbReference>
<proteinExistence type="inferred from homology"/>